<accession>A0ABS3A317</accession>
<feature type="transmembrane region" description="Helical" evidence="1">
    <location>
        <begin position="5"/>
        <end position="22"/>
    </location>
</feature>
<gene>
    <name evidence="2" type="ORF">JYA62_14545</name>
</gene>
<feature type="transmembrane region" description="Helical" evidence="1">
    <location>
        <begin position="28"/>
        <end position="48"/>
    </location>
</feature>
<proteinExistence type="predicted"/>
<organism evidence="2 3">
    <name type="scientific">Vibrio neptunius</name>
    <dbReference type="NCBI Taxonomy" id="170651"/>
    <lineage>
        <taxon>Bacteria</taxon>
        <taxon>Pseudomonadati</taxon>
        <taxon>Pseudomonadota</taxon>
        <taxon>Gammaproteobacteria</taxon>
        <taxon>Vibrionales</taxon>
        <taxon>Vibrionaceae</taxon>
        <taxon>Vibrio</taxon>
    </lineage>
</organism>
<keyword evidence="1" id="KW-0472">Membrane</keyword>
<dbReference type="Proteomes" id="UP000779070">
    <property type="component" value="Unassembled WGS sequence"/>
</dbReference>
<keyword evidence="1" id="KW-1133">Transmembrane helix</keyword>
<evidence type="ECO:0000313" key="3">
    <source>
        <dbReference type="Proteomes" id="UP000779070"/>
    </source>
</evidence>
<comment type="caution">
    <text evidence="2">The sequence shown here is derived from an EMBL/GenBank/DDBJ whole genome shotgun (WGS) entry which is preliminary data.</text>
</comment>
<reference evidence="2 3" key="1">
    <citation type="submission" date="2021-02" db="EMBL/GenBank/DDBJ databases">
        <title>Draft Genome Sequences of 5 Vibrio neptunius Strains Isolated From of Bivalve Hatcheries.</title>
        <authorList>
            <person name="Galvis F."/>
            <person name="Barja J.L."/>
            <person name="Lemos M.L."/>
            <person name="Balado M."/>
        </authorList>
    </citation>
    <scope>NUCLEOTIDE SEQUENCE [LARGE SCALE GENOMIC DNA]</scope>
    <source>
        <strain evidence="2 3">PP-145.98</strain>
    </source>
</reference>
<feature type="transmembrane region" description="Helical" evidence="1">
    <location>
        <begin position="73"/>
        <end position="92"/>
    </location>
</feature>
<name>A0ABS3A317_9VIBR</name>
<sequence length="169" mass="19347">MASKIYIQIFLYVTAVWVAFSVDDNVFNGFEFITLVGLVGLLMGFILYKRKNPLHFYHERQDARPFLRRQSPLNYAASSVILVGITALYGVVGEPFEIIGYVEQKRQSRGKGGITYVLDIKHEIYGVIRSRTSEELWLSQRNGSPLLLKIQRNFFGRHVIISAETLDSE</sequence>
<protein>
    <submittedName>
        <fullName evidence="2">Uncharacterized protein</fullName>
    </submittedName>
</protein>
<dbReference type="EMBL" id="JAFHLB010000019">
    <property type="protein sequence ID" value="MBN3578886.1"/>
    <property type="molecule type" value="Genomic_DNA"/>
</dbReference>
<evidence type="ECO:0000256" key="1">
    <source>
        <dbReference type="SAM" id="Phobius"/>
    </source>
</evidence>
<keyword evidence="3" id="KW-1185">Reference proteome</keyword>
<evidence type="ECO:0000313" key="2">
    <source>
        <dbReference type="EMBL" id="MBN3578886.1"/>
    </source>
</evidence>
<keyword evidence="1" id="KW-0812">Transmembrane</keyword>
<dbReference type="RefSeq" id="WP_206370974.1">
    <property type="nucleotide sequence ID" value="NZ_CAWPTM010000089.1"/>
</dbReference>